<dbReference type="Pfam" id="PF00535">
    <property type="entry name" value="Glycos_transf_2"/>
    <property type="match status" value="1"/>
</dbReference>
<dbReference type="InterPro" id="IPR029044">
    <property type="entry name" value="Nucleotide-diphossugar_trans"/>
</dbReference>
<evidence type="ECO:0000313" key="2">
    <source>
        <dbReference type="EMBL" id="KMQ80375.1"/>
    </source>
</evidence>
<dbReference type="InterPro" id="IPR001173">
    <property type="entry name" value="Glyco_trans_2-like"/>
</dbReference>
<dbReference type="CDD" id="cd04196">
    <property type="entry name" value="GT_2_like_d"/>
    <property type="match status" value="1"/>
</dbReference>
<protein>
    <submittedName>
        <fullName evidence="2">Alpha-L-Rha alpha-1,3-L-rhamnosyltransferase</fullName>
    </submittedName>
</protein>
<dbReference type="SUPFAM" id="SSF53448">
    <property type="entry name" value="Nucleotide-diphospho-sugar transferases"/>
    <property type="match status" value="1"/>
</dbReference>
<accession>A0ABR5HM34</accession>
<organism evidence="2 3">
    <name type="scientific">Candidatus Burkholderia pumila</name>
    <dbReference type="NCBI Taxonomy" id="1090375"/>
    <lineage>
        <taxon>Bacteria</taxon>
        <taxon>Pseudomonadati</taxon>
        <taxon>Pseudomonadota</taxon>
        <taxon>Betaproteobacteria</taxon>
        <taxon>Burkholderiales</taxon>
        <taxon>Burkholderiaceae</taxon>
        <taxon>Burkholderia</taxon>
    </lineage>
</organism>
<dbReference type="Gene3D" id="3.90.550.10">
    <property type="entry name" value="Spore Coat Polysaccharide Biosynthesis Protein SpsA, Chain A"/>
    <property type="match status" value="1"/>
</dbReference>
<reference evidence="2 3" key="1">
    <citation type="submission" date="2015-06" db="EMBL/GenBank/DDBJ databases">
        <title>Comparative genomics of Burkholderia leaf nodule symbionts.</title>
        <authorList>
            <person name="Carlier A."/>
            <person name="Eberl L."/>
            <person name="Pinto-Carbo M."/>
        </authorList>
    </citation>
    <scope>NUCLEOTIDE SEQUENCE [LARGE SCALE GENOMIC DNA]</scope>
    <source>
        <strain evidence="2 3">UZHbot3</strain>
    </source>
</reference>
<dbReference type="Proteomes" id="UP000242951">
    <property type="component" value="Unassembled WGS sequence"/>
</dbReference>
<feature type="domain" description="Glycosyltransferase 2-like" evidence="1">
    <location>
        <begin position="3"/>
        <end position="163"/>
    </location>
</feature>
<name>A0ABR5HM34_9BURK</name>
<evidence type="ECO:0000313" key="3">
    <source>
        <dbReference type="Proteomes" id="UP000242951"/>
    </source>
</evidence>
<keyword evidence="3" id="KW-1185">Reference proteome</keyword>
<dbReference type="PANTHER" id="PTHR43685:SF11">
    <property type="entry name" value="GLYCOSYLTRANSFERASE TAGX-RELATED"/>
    <property type="match status" value="1"/>
</dbReference>
<comment type="caution">
    <text evidence="2">The sequence shown here is derived from an EMBL/GenBank/DDBJ whole genome shotgun (WGS) entry which is preliminary data.</text>
</comment>
<dbReference type="EMBL" id="LELG01000099">
    <property type="protein sequence ID" value="KMQ80375.1"/>
    <property type="molecule type" value="Genomic_DNA"/>
</dbReference>
<gene>
    <name evidence="2" type="ORF">BPMI_04789c</name>
</gene>
<proteinExistence type="predicted"/>
<dbReference type="InterPro" id="IPR050834">
    <property type="entry name" value="Glycosyltransf_2"/>
</dbReference>
<dbReference type="PANTHER" id="PTHR43685">
    <property type="entry name" value="GLYCOSYLTRANSFERASE"/>
    <property type="match status" value="1"/>
</dbReference>
<evidence type="ECO:0000259" key="1">
    <source>
        <dbReference type="Pfam" id="PF00535"/>
    </source>
</evidence>
<sequence>MISICIAAYNGAKYIVEQIDSIIGQIGPEDEIVVCDDQSADDTLAILASYNDPRIRIHRNETRLGHVRNFEKAMRLSRGEFIFLSDQDDIWLPDHVQSMLARLNENPSVNLVASNFDLIDAQGNPTGEFRKLGEPGKTPLAQIGAIFLGRAPYYGCTFVFRRRLMQSCLPIPKGIESHDIWFALIASSIGTVVNLQTPTLLHRIHGENMTVEKRRALGVVLKSRLRFLSALVSRLISLKFNWHRTI</sequence>